<name>A0A2J8A4U6_9CHLO</name>
<evidence type="ECO:0000313" key="2">
    <source>
        <dbReference type="EMBL" id="PNH07540.1"/>
    </source>
</evidence>
<feature type="transmembrane region" description="Helical" evidence="1">
    <location>
        <begin position="12"/>
        <end position="31"/>
    </location>
</feature>
<gene>
    <name evidence="2" type="ORF">TSOC_006002</name>
</gene>
<accession>A0A2J8A4U6</accession>
<keyword evidence="3" id="KW-1185">Reference proteome</keyword>
<organism evidence="2 3">
    <name type="scientific">Tetrabaena socialis</name>
    <dbReference type="NCBI Taxonomy" id="47790"/>
    <lineage>
        <taxon>Eukaryota</taxon>
        <taxon>Viridiplantae</taxon>
        <taxon>Chlorophyta</taxon>
        <taxon>core chlorophytes</taxon>
        <taxon>Chlorophyceae</taxon>
        <taxon>CS clade</taxon>
        <taxon>Chlamydomonadales</taxon>
        <taxon>Tetrabaenaceae</taxon>
        <taxon>Tetrabaena</taxon>
    </lineage>
</organism>
<evidence type="ECO:0000313" key="3">
    <source>
        <dbReference type="Proteomes" id="UP000236333"/>
    </source>
</evidence>
<dbReference type="Proteomes" id="UP000236333">
    <property type="component" value="Unassembled WGS sequence"/>
</dbReference>
<keyword evidence="1" id="KW-1133">Transmembrane helix</keyword>
<dbReference type="OrthoDB" id="522007at2759"/>
<protein>
    <submittedName>
        <fullName evidence="2">Uncharacterized protein</fullName>
    </submittedName>
</protein>
<dbReference type="EMBL" id="PGGS01000175">
    <property type="protein sequence ID" value="PNH07540.1"/>
    <property type="molecule type" value="Genomic_DNA"/>
</dbReference>
<keyword evidence="1" id="KW-0812">Transmembrane</keyword>
<keyword evidence="1" id="KW-0472">Membrane</keyword>
<sequence length="86" mass="9854">MAPFKFPLDAYVLAIPMAYAAVAFCTMVARVPTVDPETSKLSYYEDESTSANVAQRYDNQFKQFFDARIKSHRTGVFVNWFEGTRQ</sequence>
<proteinExistence type="predicted"/>
<dbReference type="AlphaFoldDB" id="A0A2J8A4U6"/>
<evidence type="ECO:0000256" key="1">
    <source>
        <dbReference type="SAM" id="Phobius"/>
    </source>
</evidence>
<reference evidence="2 3" key="1">
    <citation type="journal article" date="2017" name="Mol. Biol. Evol.">
        <title>The 4-celled Tetrabaena socialis nuclear genome reveals the essential components for genetic control of cell number at the origin of multicellularity in the volvocine lineage.</title>
        <authorList>
            <person name="Featherston J."/>
            <person name="Arakaki Y."/>
            <person name="Hanschen E.R."/>
            <person name="Ferris P.J."/>
            <person name="Michod R.E."/>
            <person name="Olson B.J.S.C."/>
            <person name="Nozaki H."/>
            <person name="Durand P.M."/>
        </authorList>
    </citation>
    <scope>NUCLEOTIDE SEQUENCE [LARGE SCALE GENOMIC DNA]</scope>
    <source>
        <strain evidence="2 3">NIES-571</strain>
    </source>
</reference>
<comment type="caution">
    <text evidence="2">The sequence shown here is derived from an EMBL/GenBank/DDBJ whole genome shotgun (WGS) entry which is preliminary data.</text>
</comment>